<feature type="transmembrane region" description="Helical" evidence="2">
    <location>
        <begin position="12"/>
        <end position="35"/>
    </location>
</feature>
<keyword evidence="2" id="KW-1133">Transmembrane helix</keyword>
<name>A0A1B6J565_9HEMI</name>
<dbReference type="InterPro" id="IPR001320">
    <property type="entry name" value="Iontro_rcpt_C"/>
</dbReference>
<dbReference type="Gene3D" id="1.10.287.70">
    <property type="match status" value="1"/>
</dbReference>
<evidence type="ECO:0000256" key="2">
    <source>
        <dbReference type="SAM" id="Phobius"/>
    </source>
</evidence>
<feature type="non-terminal residue" evidence="4">
    <location>
        <position position="1"/>
    </location>
</feature>
<gene>
    <name evidence="4" type="ORF">g.55862</name>
</gene>
<dbReference type="Pfam" id="PF00060">
    <property type="entry name" value="Lig_chan"/>
    <property type="match status" value="1"/>
</dbReference>
<dbReference type="GO" id="GO:0015276">
    <property type="term" value="F:ligand-gated monoatomic ion channel activity"/>
    <property type="evidence" value="ECO:0007669"/>
    <property type="project" value="InterPro"/>
</dbReference>
<reference evidence="4" key="1">
    <citation type="submission" date="2015-11" db="EMBL/GenBank/DDBJ databases">
        <title>De novo transcriptome assembly of four potential Pierce s Disease insect vectors from Arizona vineyards.</title>
        <authorList>
            <person name="Tassone E.E."/>
        </authorList>
    </citation>
    <scope>NUCLEOTIDE SEQUENCE</scope>
</reference>
<sequence length="136" mass="15451">LPMADSGRLIIGTWWIVVLVVVTTYCGNLVAFLTFPKMDKVVASVHDLLERKDVLSWGIPDASYIKTLLMAADDPMLQEVYSRMQLHKELTPAVIQLVRDGRHAYIQSKTRLLYVMKSQFHATNTCDFSLGSEEFM</sequence>
<dbReference type="AlphaFoldDB" id="A0A1B6J565"/>
<feature type="non-terminal residue" evidence="4">
    <location>
        <position position="136"/>
    </location>
</feature>
<keyword evidence="2" id="KW-0812">Transmembrane</keyword>
<evidence type="ECO:0000259" key="3">
    <source>
        <dbReference type="Pfam" id="PF00060"/>
    </source>
</evidence>
<comment type="similarity">
    <text evidence="1">Belongs to the glutamate-gated ion channel (TC 1.A.10.1) family.</text>
</comment>
<dbReference type="EMBL" id="GECU01013391">
    <property type="protein sequence ID" value="JAS94315.1"/>
    <property type="molecule type" value="Transcribed_RNA"/>
</dbReference>
<evidence type="ECO:0000256" key="1">
    <source>
        <dbReference type="ARBA" id="ARBA00008685"/>
    </source>
</evidence>
<proteinExistence type="inferred from homology"/>
<organism evidence="4">
    <name type="scientific">Homalodisca liturata</name>
    <dbReference type="NCBI Taxonomy" id="320908"/>
    <lineage>
        <taxon>Eukaryota</taxon>
        <taxon>Metazoa</taxon>
        <taxon>Ecdysozoa</taxon>
        <taxon>Arthropoda</taxon>
        <taxon>Hexapoda</taxon>
        <taxon>Insecta</taxon>
        <taxon>Pterygota</taxon>
        <taxon>Neoptera</taxon>
        <taxon>Paraneoptera</taxon>
        <taxon>Hemiptera</taxon>
        <taxon>Auchenorrhyncha</taxon>
        <taxon>Membracoidea</taxon>
        <taxon>Cicadellidae</taxon>
        <taxon>Cicadellinae</taxon>
        <taxon>Proconiini</taxon>
        <taxon>Homalodisca</taxon>
    </lineage>
</organism>
<protein>
    <recommendedName>
        <fullName evidence="3">Ionotropic glutamate receptor C-terminal domain-containing protein</fullName>
    </recommendedName>
</protein>
<accession>A0A1B6J565</accession>
<feature type="domain" description="Ionotropic glutamate receptor C-terminal" evidence="3">
    <location>
        <begin position="2"/>
        <end position="123"/>
    </location>
</feature>
<dbReference type="GO" id="GO:0016020">
    <property type="term" value="C:membrane"/>
    <property type="evidence" value="ECO:0007669"/>
    <property type="project" value="InterPro"/>
</dbReference>
<keyword evidence="2" id="KW-0472">Membrane</keyword>
<evidence type="ECO:0000313" key="4">
    <source>
        <dbReference type="EMBL" id="JAS94315.1"/>
    </source>
</evidence>